<sequence>MSSKITKIEELSSQKNHPVILENFQTYLEHRQHDMKCLLANDRTLPRVGADVANMVLVTGEKEMYYSHIRMNSPESEQPDQLQTFVARRNRTTGKIRLVEVRSSNLMHISHDRPASDPTDNETDERRRLQLQRKFNAHWAYLQDKKKYNRVDLSMMEEKLQTIMAETVVKDVAESGLTKATAVNDELQQELHAKSNPNAETLANLYDAQRVIGPDEWHSLTKPAQKLLEIPVEYLSMANIYLENKVKAIMQSETPSTEPNLAVVRTCIYMDVLAQLTGPKAFRLTKKDTSVSSFTQVLDEPIRQNFLQRITAAGDRVTKYTRTKAMMYYLALVFALEGRQVVDLNTIQQSLQVKRIELINCASLVGARYNSKESNFTLKTFQPKSEEDRSNDLLEMLRGSSRGKRYSRN</sequence>
<evidence type="ECO:0000256" key="1">
    <source>
        <dbReference type="ARBA" id="ARBA00004604"/>
    </source>
</evidence>
<dbReference type="GO" id="GO:0003677">
    <property type="term" value="F:DNA binding"/>
    <property type="evidence" value="ECO:0007669"/>
    <property type="project" value="InterPro"/>
</dbReference>
<dbReference type="InterPro" id="IPR009668">
    <property type="entry name" value="RNA_pol-assoc_fac_A49-like"/>
</dbReference>
<evidence type="ECO:0000256" key="2">
    <source>
        <dbReference type="ARBA" id="ARBA00009430"/>
    </source>
</evidence>
<evidence type="ECO:0000256" key="5">
    <source>
        <dbReference type="ARBA" id="ARBA00023242"/>
    </source>
</evidence>
<comment type="subcellular location">
    <subcellularLocation>
        <location evidence="1">Nucleus</location>
        <location evidence="1">Nucleolus</location>
    </subcellularLocation>
</comment>
<dbReference type="GO" id="GO:0006351">
    <property type="term" value="P:DNA-templated transcription"/>
    <property type="evidence" value="ECO:0007669"/>
    <property type="project" value="InterPro"/>
</dbReference>
<comment type="similarity">
    <text evidence="2">Belongs to the eukaryotic RPA49/POLR1E RNA polymerase subunit family.</text>
</comment>
<evidence type="ECO:0008006" key="7">
    <source>
        <dbReference type="Google" id="ProtNLM"/>
    </source>
</evidence>
<organism evidence="6">
    <name type="scientific">Anopheles funestus</name>
    <name type="common">African malaria mosquito</name>
    <dbReference type="NCBI Taxonomy" id="62324"/>
    <lineage>
        <taxon>Eukaryota</taxon>
        <taxon>Metazoa</taxon>
        <taxon>Ecdysozoa</taxon>
        <taxon>Arthropoda</taxon>
        <taxon>Hexapoda</taxon>
        <taxon>Insecta</taxon>
        <taxon>Pterygota</taxon>
        <taxon>Neoptera</taxon>
        <taxon>Endopterygota</taxon>
        <taxon>Diptera</taxon>
        <taxon>Nematocera</taxon>
        <taxon>Culicoidea</taxon>
        <taxon>Culicidae</taxon>
        <taxon>Anophelinae</taxon>
        <taxon>Anopheles</taxon>
    </lineage>
</organism>
<evidence type="ECO:0000256" key="4">
    <source>
        <dbReference type="ARBA" id="ARBA00023163"/>
    </source>
</evidence>
<dbReference type="VEuPathDB" id="VectorBase:AFUN2_013266"/>
<dbReference type="STRING" id="62324.A0A182R3W7"/>
<accession>A0A182R3W7</accession>
<dbReference type="VEuPathDB" id="VectorBase:AFUN000858"/>
<dbReference type="GO" id="GO:0000428">
    <property type="term" value="C:DNA-directed RNA polymerase complex"/>
    <property type="evidence" value="ECO:0007669"/>
    <property type="project" value="UniProtKB-KW"/>
</dbReference>
<dbReference type="EnsemblMetazoa" id="AFUN000858-RA">
    <property type="protein sequence ID" value="AFUN000858-PA"/>
    <property type="gene ID" value="AFUN000858"/>
</dbReference>
<proteinExistence type="inferred from homology"/>
<evidence type="ECO:0000313" key="6">
    <source>
        <dbReference type="EnsemblMetazoa" id="AFUN000858-PA"/>
    </source>
</evidence>
<keyword evidence="3" id="KW-0240">DNA-directed RNA polymerase</keyword>
<keyword evidence="4" id="KW-0804">Transcription</keyword>
<dbReference type="PANTHER" id="PTHR14440">
    <property type="entry name" value="DNA-DIRECTED RNA POLYMERASE I SUBUNIT RPA49"/>
    <property type="match status" value="1"/>
</dbReference>
<evidence type="ECO:0000256" key="3">
    <source>
        <dbReference type="ARBA" id="ARBA00022478"/>
    </source>
</evidence>
<keyword evidence="5" id="KW-0539">Nucleus</keyword>
<reference evidence="6" key="1">
    <citation type="submission" date="2020-05" db="UniProtKB">
        <authorList>
            <consortium name="EnsemblMetazoa"/>
        </authorList>
    </citation>
    <scope>IDENTIFICATION</scope>
    <source>
        <strain evidence="6">FUMOZ</strain>
    </source>
</reference>
<dbReference type="AlphaFoldDB" id="A0A182R3W7"/>
<dbReference type="Pfam" id="PF06870">
    <property type="entry name" value="RNA_pol_I_A49"/>
    <property type="match status" value="1"/>
</dbReference>
<dbReference type="GO" id="GO:0005730">
    <property type="term" value="C:nucleolus"/>
    <property type="evidence" value="ECO:0007669"/>
    <property type="project" value="UniProtKB-SubCell"/>
</dbReference>
<name>A0A182R3W7_ANOFN</name>
<protein>
    <recommendedName>
        <fullName evidence="7">DNA-directed RNA polymerase I subunit RPA49</fullName>
    </recommendedName>
</protein>